<evidence type="ECO:0000259" key="10">
    <source>
        <dbReference type="PROSITE" id="PS51384"/>
    </source>
</evidence>
<dbReference type="GO" id="GO:0004324">
    <property type="term" value="F:ferredoxin-NADP+ reductase activity"/>
    <property type="evidence" value="ECO:0007669"/>
    <property type="project" value="UniProtKB-EC"/>
</dbReference>
<evidence type="ECO:0000256" key="6">
    <source>
        <dbReference type="ARBA" id="ARBA00022827"/>
    </source>
</evidence>
<dbReference type="Gene3D" id="3.40.50.80">
    <property type="entry name" value="Nucleotide-binding domain of ferredoxin-NADP reductase (FNR) module"/>
    <property type="match status" value="1"/>
</dbReference>
<comment type="cofactor">
    <cofactor evidence="1">
        <name>FAD</name>
        <dbReference type="ChEBI" id="CHEBI:57692"/>
    </cofactor>
</comment>
<gene>
    <name evidence="11" type="ORF">EV688_103279</name>
</gene>
<dbReference type="RefSeq" id="WP_117317041.1">
    <property type="nucleotide sequence ID" value="NZ_QQSW01000007.1"/>
</dbReference>
<evidence type="ECO:0000256" key="2">
    <source>
        <dbReference type="ARBA" id="ARBA00008312"/>
    </source>
</evidence>
<dbReference type="EMBL" id="SLWX01000003">
    <property type="protein sequence ID" value="TCO77264.1"/>
    <property type="molecule type" value="Genomic_DNA"/>
</dbReference>
<name>A0A4R2KTT8_9GAMM</name>
<dbReference type="GO" id="GO:0042167">
    <property type="term" value="P:heme catabolic process"/>
    <property type="evidence" value="ECO:0007669"/>
    <property type="project" value="TreeGrafter"/>
</dbReference>
<reference evidence="11 12" key="1">
    <citation type="submission" date="2019-03" db="EMBL/GenBank/DDBJ databases">
        <title>Genomic Encyclopedia of Type Strains, Phase IV (KMG-IV): sequencing the most valuable type-strain genomes for metagenomic binning, comparative biology and taxonomic classification.</title>
        <authorList>
            <person name="Goeker M."/>
        </authorList>
    </citation>
    <scope>NUCLEOTIDE SEQUENCE [LARGE SCALE GENOMIC DNA]</scope>
    <source>
        <strain evidence="11 12">DSM 23344</strain>
    </source>
</reference>
<feature type="domain" description="FAD-binding FR-type" evidence="10">
    <location>
        <begin position="2"/>
        <end position="102"/>
    </location>
</feature>
<comment type="catalytic activity">
    <reaction evidence="9">
        <text>2 reduced [2Fe-2S]-[ferredoxin] + NADP(+) + H(+) = 2 oxidized [2Fe-2S]-[ferredoxin] + NADPH</text>
        <dbReference type="Rhea" id="RHEA:20125"/>
        <dbReference type="Rhea" id="RHEA-COMP:10000"/>
        <dbReference type="Rhea" id="RHEA-COMP:10001"/>
        <dbReference type="ChEBI" id="CHEBI:15378"/>
        <dbReference type="ChEBI" id="CHEBI:33737"/>
        <dbReference type="ChEBI" id="CHEBI:33738"/>
        <dbReference type="ChEBI" id="CHEBI:57783"/>
        <dbReference type="ChEBI" id="CHEBI:58349"/>
        <dbReference type="EC" id="1.18.1.2"/>
    </reaction>
</comment>
<evidence type="ECO:0000256" key="1">
    <source>
        <dbReference type="ARBA" id="ARBA00001974"/>
    </source>
</evidence>
<keyword evidence="12" id="KW-1185">Reference proteome</keyword>
<dbReference type="CDD" id="cd06195">
    <property type="entry name" value="FNR1"/>
    <property type="match status" value="1"/>
</dbReference>
<evidence type="ECO:0000313" key="12">
    <source>
        <dbReference type="Proteomes" id="UP000294980"/>
    </source>
</evidence>
<keyword evidence="8" id="KW-0560">Oxidoreductase</keyword>
<evidence type="ECO:0000256" key="7">
    <source>
        <dbReference type="ARBA" id="ARBA00022857"/>
    </source>
</evidence>
<proteinExistence type="inferred from homology"/>
<dbReference type="PRINTS" id="PR00371">
    <property type="entry name" value="FPNCR"/>
</dbReference>
<dbReference type="EC" id="1.18.1.2" evidence="3"/>
<dbReference type="PANTHER" id="PTHR47878:SF1">
    <property type="entry name" value="FLAVODOXIN_FERREDOXIN--NADP REDUCTASE"/>
    <property type="match status" value="1"/>
</dbReference>
<dbReference type="InterPro" id="IPR017927">
    <property type="entry name" value="FAD-bd_FR_type"/>
</dbReference>
<evidence type="ECO:0000256" key="8">
    <source>
        <dbReference type="ARBA" id="ARBA00023002"/>
    </source>
</evidence>
<keyword evidence="5" id="KW-0547">Nucleotide-binding</keyword>
<dbReference type="SUPFAM" id="SSF52343">
    <property type="entry name" value="Ferredoxin reductase-like, C-terminal NADP-linked domain"/>
    <property type="match status" value="1"/>
</dbReference>
<dbReference type="Pfam" id="PF00970">
    <property type="entry name" value="FAD_binding_6"/>
    <property type="match status" value="1"/>
</dbReference>
<evidence type="ECO:0000256" key="4">
    <source>
        <dbReference type="ARBA" id="ARBA00022630"/>
    </source>
</evidence>
<dbReference type="GO" id="GO:0000166">
    <property type="term" value="F:nucleotide binding"/>
    <property type="evidence" value="ECO:0007669"/>
    <property type="project" value="UniProtKB-KW"/>
</dbReference>
<evidence type="ECO:0000256" key="5">
    <source>
        <dbReference type="ARBA" id="ARBA00022741"/>
    </source>
</evidence>
<dbReference type="InterPro" id="IPR017938">
    <property type="entry name" value="Riboflavin_synthase-like_b-brl"/>
</dbReference>
<keyword evidence="4" id="KW-0285">Flavoprotein</keyword>
<dbReference type="FunFam" id="3.40.50.80:FF:000002">
    <property type="entry name" value="Ferredoxin--NADP reductase"/>
    <property type="match status" value="1"/>
</dbReference>
<keyword evidence="7" id="KW-0521">NADP</keyword>
<dbReference type="InterPro" id="IPR008333">
    <property type="entry name" value="Cbr1-like_FAD-bd_dom"/>
</dbReference>
<dbReference type="Gene3D" id="2.40.30.10">
    <property type="entry name" value="Translation factors"/>
    <property type="match status" value="1"/>
</dbReference>
<dbReference type="InterPro" id="IPR051930">
    <property type="entry name" value="FNR_type-1"/>
</dbReference>
<dbReference type="InterPro" id="IPR001709">
    <property type="entry name" value="Flavoprot_Pyr_Nucl_cyt_Rdtase"/>
</dbReference>
<dbReference type="PANTHER" id="PTHR47878">
    <property type="entry name" value="OXIDOREDUCTASE FAD/NAD(P)-BINDING DOMAIN PROTEIN"/>
    <property type="match status" value="1"/>
</dbReference>
<dbReference type="InterPro" id="IPR001433">
    <property type="entry name" value="OxRdtase_FAD/NAD-bd"/>
</dbReference>
<dbReference type="Pfam" id="PF00175">
    <property type="entry name" value="NAD_binding_1"/>
    <property type="match status" value="1"/>
</dbReference>
<dbReference type="InterPro" id="IPR033892">
    <property type="entry name" value="FNR_bac"/>
</dbReference>
<dbReference type="GO" id="GO:0034599">
    <property type="term" value="P:cellular response to oxidative stress"/>
    <property type="evidence" value="ECO:0007669"/>
    <property type="project" value="TreeGrafter"/>
</dbReference>
<sequence length="257" mass="28863">MAAVQTAQVTWVHHWNDRLFSFATEREPGFRFENGHFTMVGLKVDDKPVLRAYSIASANYEDHLEFLSIKVDDGALTSRLQHIQVGDEVLLGRKPVGSLVLTDLHPGRSLFLFATGTGLAPFLSIIRDPDAYERFENVVLVHGVRRVTDLAYLDYLRNELPQHEYLGDCIQKQFLYYPTVTREAFENRGRITDLVASGKLCDDLGLPPLDPSRDRAMICGSMDMLKDLSAILDERGFVVSPNQGTAGDYVIERAFVG</sequence>
<dbReference type="PROSITE" id="PS51384">
    <property type="entry name" value="FAD_FR"/>
    <property type="match status" value="1"/>
</dbReference>
<protein>
    <recommendedName>
        <fullName evidence="3">ferredoxin--NADP(+) reductase</fullName>
        <ecNumber evidence="3">1.18.1.2</ecNumber>
    </recommendedName>
</protein>
<accession>A0A4R2KTT8</accession>
<comment type="caution">
    <text evidence="11">The sequence shown here is derived from an EMBL/GenBank/DDBJ whole genome shotgun (WGS) entry which is preliminary data.</text>
</comment>
<keyword evidence="6" id="KW-0274">FAD</keyword>
<dbReference type="SUPFAM" id="SSF63380">
    <property type="entry name" value="Riboflavin synthase domain-like"/>
    <property type="match status" value="1"/>
</dbReference>
<evidence type="ECO:0000313" key="11">
    <source>
        <dbReference type="EMBL" id="TCO77264.1"/>
    </source>
</evidence>
<dbReference type="OrthoDB" id="9784483at2"/>
<evidence type="ECO:0000256" key="9">
    <source>
        <dbReference type="ARBA" id="ARBA00047776"/>
    </source>
</evidence>
<dbReference type="InterPro" id="IPR039261">
    <property type="entry name" value="FNR_nucleotide-bd"/>
</dbReference>
<evidence type="ECO:0000256" key="3">
    <source>
        <dbReference type="ARBA" id="ARBA00013223"/>
    </source>
</evidence>
<dbReference type="Proteomes" id="UP000294980">
    <property type="component" value="Unassembled WGS sequence"/>
</dbReference>
<organism evidence="11 12">
    <name type="scientific">Chromatocurvus halotolerans</name>
    <dbReference type="NCBI Taxonomy" id="1132028"/>
    <lineage>
        <taxon>Bacteria</taxon>
        <taxon>Pseudomonadati</taxon>
        <taxon>Pseudomonadota</taxon>
        <taxon>Gammaproteobacteria</taxon>
        <taxon>Cellvibrionales</taxon>
        <taxon>Halieaceae</taxon>
        <taxon>Chromatocurvus</taxon>
    </lineage>
</organism>
<comment type="similarity">
    <text evidence="2">Belongs to the ferredoxin--NADP reductase type 1 family.</text>
</comment>
<dbReference type="PRINTS" id="PR00410">
    <property type="entry name" value="PHEHYDRXLASE"/>
</dbReference>
<dbReference type="AlphaFoldDB" id="A0A4R2KTT8"/>